<dbReference type="Proteomes" id="UP001055025">
    <property type="component" value="Unassembled WGS sequence"/>
</dbReference>
<dbReference type="SUPFAM" id="SSF52518">
    <property type="entry name" value="Thiamin diphosphate-binding fold (THDP-binding)"/>
    <property type="match status" value="2"/>
</dbReference>
<feature type="binding site" evidence="10">
    <location>
        <position position="851"/>
    </location>
    <ligand>
        <name>thiamine diphosphate</name>
        <dbReference type="ChEBI" id="CHEBI:58937"/>
    </ligand>
</feature>
<evidence type="ECO:0000256" key="2">
    <source>
        <dbReference type="ARBA" id="ARBA00022448"/>
    </source>
</evidence>
<evidence type="ECO:0000256" key="9">
    <source>
        <dbReference type="PIRNR" id="PIRNR000159"/>
    </source>
</evidence>
<dbReference type="GO" id="GO:0005506">
    <property type="term" value="F:iron ion binding"/>
    <property type="evidence" value="ECO:0007669"/>
    <property type="project" value="InterPro"/>
</dbReference>
<evidence type="ECO:0000313" key="15">
    <source>
        <dbReference type="Proteomes" id="UP001055025"/>
    </source>
</evidence>
<feature type="site" description="Important for catalytic activity" evidence="11">
    <location>
        <position position="1016"/>
    </location>
</feature>
<dbReference type="SUPFAM" id="SSF53323">
    <property type="entry name" value="Pyruvate-ferredoxin oxidoreductase, PFOR, domain III"/>
    <property type="match status" value="1"/>
</dbReference>
<keyword evidence="5 9" id="KW-0249">Electron transport</keyword>
<dbReference type="Pfam" id="PF12837">
    <property type="entry name" value="Fer4_6"/>
    <property type="match status" value="1"/>
</dbReference>
<feature type="binding site" evidence="10">
    <location>
        <begin position="982"/>
        <end position="985"/>
    </location>
    <ligand>
        <name>thiamine diphosphate</name>
        <dbReference type="ChEBI" id="CHEBI:58937"/>
    </ligand>
</feature>
<dbReference type="InterPro" id="IPR019456">
    <property type="entry name" value="Pyrv-flavodox_OxRtase_EKR"/>
</dbReference>
<dbReference type="GO" id="GO:0000287">
    <property type="term" value="F:magnesium ion binding"/>
    <property type="evidence" value="ECO:0007669"/>
    <property type="project" value="UniProtKB-ARBA"/>
</dbReference>
<dbReference type="Pfam" id="PF10371">
    <property type="entry name" value="EKR"/>
    <property type="match status" value="1"/>
</dbReference>
<evidence type="ECO:0000256" key="12">
    <source>
        <dbReference type="PIRSR" id="PIRSR000159-50"/>
    </source>
</evidence>
<dbReference type="InterPro" id="IPR037112">
    <property type="entry name" value="Pyrv-flavodox_OxR_EKR_sf"/>
</dbReference>
<keyword evidence="4 12" id="KW-0479">Metal-binding</keyword>
<dbReference type="Pfam" id="PF01855">
    <property type="entry name" value="POR_N"/>
    <property type="match status" value="1"/>
</dbReference>
<evidence type="ECO:0000256" key="6">
    <source>
        <dbReference type="ARBA" id="ARBA00023002"/>
    </source>
</evidence>
<dbReference type="Pfam" id="PF02775">
    <property type="entry name" value="TPP_enzyme_C"/>
    <property type="match status" value="1"/>
</dbReference>
<comment type="similarity">
    <text evidence="1 9">Belongs to the pyruvate:ferredoxin/flavodoxin oxidoreductase family.</text>
</comment>
<feature type="site" description="Important for catalytic activity" evidence="11">
    <location>
        <position position="118"/>
    </location>
</feature>
<dbReference type="SUPFAM" id="SSF52922">
    <property type="entry name" value="TK C-terminal domain-like"/>
    <property type="match status" value="1"/>
</dbReference>
<feature type="binding site" evidence="12">
    <location>
        <position position="1091"/>
    </location>
    <ligand>
        <name>[4Fe-4S] cluster</name>
        <dbReference type="ChEBI" id="CHEBI:49883"/>
        <label>3</label>
    </ligand>
</feature>
<dbReference type="PANTHER" id="PTHR32154">
    <property type="entry name" value="PYRUVATE-FLAVODOXIN OXIDOREDUCTASE-RELATED"/>
    <property type="match status" value="1"/>
</dbReference>
<sequence>MPQTQHPRREAMDGMTAAAYAAYALSDAALIYPITPASKMAETVERWACEGRENLFGAPVDVKEMQSEKGVAGAFHGALSGGALASTFTASQGLMLMIPNLYKVSGELLPGVLHVTCRSLSTHALSIFGDHQDVMAVRATGVAMLASATVQECMDLSLVAHLSAIDGSVPFCHFFDGFRTSDAIETVDVIEPEAMAPLVDRDAVRAFRARAMEPEHPDIRGTAQNPDIYFQNREAANPSYDALPAVVQANMDKVAKLTGRRYHLFDYDGAPDAERVVVTMASSAQVAKECVAHLVAAGEKVGVVTVRLYRPFSAEHLLDAIPATARRVSVLDRTKEPGSLGEPLYGDVALAVLSSGRPVEVLGGRYGLSSKDFTPAQVKAVFDNMALEEPRRRFTVGIDDDVTHLSLPVGGPVRCLPGPCSQAVFYGFGSDGTVGASKQVARILSREQGACVQEYSWYDSKKSGGLTICYLRLSDRPVQSPYLVDDAGYVACHKSTYVRRGYPMADRLAEGGTFVLNAPWADAASWEEHVPAQLRQALARKKAKVYAVDASGLAERSGLGGRVNMIMECVFLKLTGLMDYDAFVAALKADIQEVYAAKGADVVKADLEAVDGALASLAAIDYPDSWATDGEGPETVAQRMAPADRSGYVRDVFWPMEELRGDDLPVSAMTPDGFVPLGTTALEKRAVAYSVPRWDADACVECYECSYVCPHAAIRPYLATGDELAFAPEGFDTKPVTLPALKDEGLSFRIQVFPEDCVGCGSCAYNCPGHALSMEPLPTQLETQREALDFCRSSVSLKDHLLPAATVPGTQLQQPLFQFSSCCGGCGEAPYIKLLTQLFGDRLIIANATGCSSIYGAYMPAMPYAVNAAGHGPAWGNSLFEDNGEYGYGIAKGVRIRRGHLERLVSRAVADEGAGLPAGATALMSSWLEGKDDPEAAYDLGRAIRTELEGTAAGTGEGAGLARQILDYGEMFGKKSVWAVGGDGWAYDIGYGGLDEVVASGENLNILVLDTEGYSNTGGEMSKATQMGAVTGFTYNGKGTPKKDLGTMLMQYGYVYVAHVSLAGDMQQVIDVMREADAYDGPSVVIAFCPCISWGIEGGMGSVTGIMREAVETGYWPLWHFDPRLAEQGGDAFVLDSAAPSKPMGPFLAKMRRYASLADREPAVSARLQSELAKDSEAVYRKLDALVQVYGGLDEKSGK</sequence>
<feature type="binding site" evidence="12">
    <location>
        <position position="823"/>
    </location>
    <ligand>
        <name>[4Fe-4S] cluster</name>
        <dbReference type="ChEBI" id="CHEBI:49883"/>
        <label>3</label>
    </ligand>
</feature>
<feature type="binding site" evidence="12">
    <location>
        <position position="705"/>
    </location>
    <ligand>
        <name>[4Fe-4S] cluster</name>
        <dbReference type="ChEBI" id="CHEBI:49883"/>
        <label>1</label>
    </ligand>
</feature>
<keyword evidence="3 12" id="KW-0004">4Fe-4S</keyword>
<dbReference type="PROSITE" id="PS51379">
    <property type="entry name" value="4FE4S_FER_2"/>
    <property type="match status" value="2"/>
</dbReference>
<dbReference type="RefSeq" id="WP_251164186.1">
    <property type="nucleotide sequence ID" value="NZ_BQKC01000001.1"/>
</dbReference>
<evidence type="ECO:0000259" key="13">
    <source>
        <dbReference type="PROSITE" id="PS51379"/>
    </source>
</evidence>
<evidence type="ECO:0000256" key="3">
    <source>
        <dbReference type="ARBA" id="ARBA00022485"/>
    </source>
</evidence>
<evidence type="ECO:0000256" key="11">
    <source>
        <dbReference type="PIRSR" id="PIRSR000159-2"/>
    </source>
</evidence>
<feature type="binding site" evidence="10">
    <location>
        <position position="35"/>
    </location>
    <ligand>
        <name>pyruvate</name>
        <dbReference type="ChEBI" id="CHEBI:15361"/>
    </ligand>
</feature>
<dbReference type="InterPro" id="IPR017896">
    <property type="entry name" value="4Fe4S_Fe-S-bd"/>
</dbReference>
<feature type="binding site" evidence="12">
    <location>
        <position position="767"/>
    </location>
    <ligand>
        <name>[4Fe-4S] cluster</name>
        <dbReference type="ChEBI" id="CHEBI:49883"/>
        <label>1</label>
    </ligand>
</feature>
<feature type="binding site" evidence="10">
    <location>
        <position position="118"/>
    </location>
    <ligand>
        <name>pyruvate</name>
        <dbReference type="ChEBI" id="CHEBI:15361"/>
    </ligand>
</feature>
<dbReference type="Gene3D" id="3.40.50.970">
    <property type="match status" value="2"/>
</dbReference>
<feature type="binding site" evidence="12">
    <location>
        <position position="757"/>
    </location>
    <ligand>
        <name>[4Fe-4S] cluster</name>
        <dbReference type="ChEBI" id="CHEBI:49883"/>
        <label>2</label>
    </ligand>
</feature>
<feature type="domain" description="4Fe-4S ferredoxin-type" evidence="13">
    <location>
        <begin position="690"/>
        <end position="719"/>
    </location>
</feature>
<comment type="caution">
    <text evidence="14">The sequence shown here is derived from an EMBL/GenBank/DDBJ whole genome shotgun (WGS) entry which is preliminary data.</text>
</comment>
<reference evidence="14" key="1">
    <citation type="journal article" date="2022" name="Int. J. Syst. Evol. Microbiol.">
        <title>Granulimonas faecalis gen. nov., sp. nov., and Leptogranulimonas caecicola gen. nov., sp. nov., novel lactate-producing Atopobiaceae bacteria isolated from mouse intestines, and an emended description of the family Atopobiaceae.</title>
        <authorList>
            <person name="Morinaga K."/>
            <person name="Kusada H."/>
            <person name="Sakamoto S."/>
            <person name="Murakami T."/>
            <person name="Toyoda A."/>
            <person name="Mori H."/>
            <person name="Meng X.Y."/>
            <person name="Takashino M."/>
            <person name="Murotomi K."/>
            <person name="Tamaki H."/>
        </authorList>
    </citation>
    <scope>NUCLEOTIDE SEQUENCE</scope>
    <source>
        <strain evidence="14">OPF53</strain>
    </source>
</reference>
<keyword evidence="15" id="KW-1185">Reference proteome</keyword>
<dbReference type="Gene3D" id="3.40.920.10">
    <property type="entry name" value="Pyruvate-ferredoxin oxidoreductase, PFOR, domain III"/>
    <property type="match status" value="1"/>
</dbReference>
<feature type="site" description="Important for catalytic activity" evidence="11">
    <location>
        <position position="68"/>
    </location>
</feature>
<dbReference type="InterPro" id="IPR002880">
    <property type="entry name" value="Pyrv_Fd/Flavodoxin_OxRdtase_N"/>
</dbReference>
<dbReference type="PANTHER" id="PTHR32154:SF0">
    <property type="entry name" value="PYRUVATE-FLAVODOXIN OXIDOREDUCTASE-RELATED"/>
    <property type="match status" value="1"/>
</dbReference>
<dbReference type="InterPro" id="IPR011766">
    <property type="entry name" value="TPP_enzyme_TPP-bd"/>
</dbReference>
<dbReference type="Gene3D" id="4.10.780.10">
    <property type="entry name" value="Pyruvate-flavodoxin oxidoreductase, EKR domain"/>
    <property type="match status" value="1"/>
</dbReference>
<dbReference type="NCBIfam" id="TIGR02176">
    <property type="entry name" value="pyruv_ox_red"/>
    <property type="match status" value="1"/>
</dbReference>
<dbReference type="Pfam" id="PF17147">
    <property type="entry name" value="PFOR_II"/>
    <property type="match status" value="1"/>
</dbReference>
<dbReference type="FunFam" id="3.40.50.970:FF:000012">
    <property type="entry name" value="Pyruvate:ferredoxin (Flavodoxin) oxidoreductase"/>
    <property type="match status" value="1"/>
</dbReference>
<feature type="binding site" evidence="10">
    <location>
        <position position="828"/>
    </location>
    <ligand>
        <name>thiamine diphosphate</name>
        <dbReference type="ChEBI" id="CHEBI:58937"/>
    </ligand>
</feature>
<dbReference type="InterPro" id="IPR029061">
    <property type="entry name" value="THDP-binding"/>
</dbReference>
<protein>
    <submittedName>
        <fullName evidence="14">Pyruvate synthase</fullName>
    </submittedName>
</protein>
<dbReference type="InterPro" id="IPR017900">
    <property type="entry name" value="4Fe4S_Fe_S_CS"/>
</dbReference>
<dbReference type="SMART" id="SM00890">
    <property type="entry name" value="EKR"/>
    <property type="match status" value="1"/>
</dbReference>
<dbReference type="InterPro" id="IPR033412">
    <property type="entry name" value="PFOR_II"/>
</dbReference>
<feature type="site" description="Important for catalytic activity" evidence="11">
    <location>
        <position position="35"/>
    </location>
</feature>
<dbReference type="CDD" id="cd07034">
    <property type="entry name" value="TPP_PYR_PFOR_IOR-alpha_like"/>
    <property type="match status" value="1"/>
</dbReference>
<dbReference type="Gene3D" id="3.40.50.920">
    <property type="match status" value="1"/>
</dbReference>
<dbReference type="Pfam" id="PF01558">
    <property type="entry name" value="POR"/>
    <property type="match status" value="1"/>
</dbReference>
<dbReference type="GO" id="GO:0030976">
    <property type="term" value="F:thiamine pyrophosphate binding"/>
    <property type="evidence" value="ECO:0007669"/>
    <property type="project" value="InterPro"/>
</dbReference>
<evidence type="ECO:0000313" key="14">
    <source>
        <dbReference type="EMBL" id="GJM55974.1"/>
    </source>
</evidence>
<evidence type="ECO:0000256" key="7">
    <source>
        <dbReference type="ARBA" id="ARBA00023004"/>
    </source>
</evidence>
<feature type="domain" description="4Fe-4S ferredoxin-type" evidence="13">
    <location>
        <begin position="748"/>
        <end position="777"/>
    </location>
</feature>
<dbReference type="InterPro" id="IPR011895">
    <property type="entry name" value="Pyrv_flavodox_OxRed"/>
</dbReference>
<gene>
    <name evidence="14" type="primary">poR</name>
    <name evidence="14" type="ORF">ATOP_16290</name>
</gene>
<keyword evidence="8 12" id="KW-0411">Iron-sulfur</keyword>
<keyword evidence="7 12" id="KW-0408">Iron</keyword>
<dbReference type="EMBL" id="BQKC01000001">
    <property type="protein sequence ID" value="GJM55974.1"/>
    <property type="molecule type" value="Genomic_DNA"/>
</dbReference>
<dbReference type="PROSITE" id="PS00198">
    <property type="entry name" value="4FE4S_FER_1"/>
    <property type="match status" value="1"/>
</dbReference>
<feature type="binding site" evidence="12">
    <location>
        <position position="709"/>
    </location>
    <ligand>
        <name>[4Fe-4S] cluster</name>
        <dbReference type="ChEBI" id="CHEBI:49883"/>
        <label>2</label>
    </ligand>
</feature>
<dbReference type="GO" id="GO:0006979">
    <property type="term" value="P:response to oxidative stress"/>
    <property type="evidence" value="ECO:0007669"/>
    <property type="project" value="TreeGrafter"/>
</dbReference>
<proteinExistence type="inferred from homology"/>
<dbReference type="PIRSF" id="PIRSF000159">
    <property type="entry name" value="NifJ"/>
    <property type="match status" value="1"/>
</dbReference>
<feature type="binding site" evidence="12">
    <location>
        <position position="826"/>
    </location>
    <ligand>
        <name>[4Fe-4S] cluster</name>
        <dbReference type="ChEBI" id="CHEBI:49883"/>
        <label>3</label>
    </ligand>
</feature>
<keyword evidence="14" id="KW-0670">Pyruvate</keyword>
<feature type="binding site" evidence="10">
    <location>
        <begin position="1011"/>
        <end position="1016"/>
    </location>
    <ligand>
        <name>thiamine diphosphate</name>
        <dbReference type="ChEBI" id="CHEBI:58937"/>
    </ligand>
</feature>
<dbReference type="Gene3D" id="3.30.70.20">
    <property type="match status" value="1"/>
</dbReference>
<accession>A0AAV5B681</accession>
<dbReference type="Pfam" id="PF00037">
    <property type="entry name" value="Fer4"/>
    <property type="match status" value="1"/>
</dbReference>
<keyword evidence="6 9" id="KW-0560">Oxidoreductase</keyword>
<evidence type="ECO:0000256" key="10">
    <source>
        <dbReference type="PIRSR" id="PIRSR000159-1"/>
    </source>
</evidence>
<dbReference type="FunFam" id="3.40.50.920:FF:000007">
    <property type="entry name" value="Pyruvate:ferredoxin (Flavodoxin) oxidoreductase"/>
    <property type="match status" value="1"/>
</dbReference>
<evidence type="ECO:0000256" key="4">
    <source>
        <dbReference type="ARBA" id="ARBA00022723"/>
    </source>
</evidence>
<dbReference type="InterPro" id="IPR019752">
    <property type="entry name" value="Pyrv/ketoisovalerate_OxRed_cat"/>
</dbReference>
<dbReference type="GO" id="GO:0016903">
    <property type="term" value="F:oxidoreductase activity, acting on the aldehyde or oxo group of donors"/>
    <property type="evidence" value="ECO:0007669"/>
    <property type="project" value="InterPro"/>
</dbReference>
<dbReference type="InterPro" id="IPR050722">
    <property type="entry name" value="Pyruvate:ferred/Flavod_OxRd"/>
</dbReference>
<dbReference type="SUPFAM" id="SSF54862">
    <property type="entry name" value="4Fe-4S ferredoxins"/>
    <property type="match status" value="1"/>
</dbReference>
<organism evidence="14 15">
    <name type="scientific">Granulimonas faecalis</name>
    <dbReference type="NCBI Taxonomy" id="2894155"/>
    <lineage>
        <taxon>Bacteria</taxon>
        <taxon>Bacillati</taxon>
        <taxon>Actinomycetota</taxon>
        <taxon>Coriobacteriia</taxon>
        <taxon>Coriobacteriales</taxon>
        <taxon>Kribbibacteriaceae</taxon>
        <taxon>Granulimonas</taxon>
    </lineage>
</organism>
<feature type="binding site" evidence="12">
    <location>
        <position position="702"/>
    </location>
    <ligand>
        <name>[4Fe-4S] cluster</name>
        <dbReference type="ChEBI" id="CHEBI:49883"/>
        <label>1</label>
    </ligand>
</feature>
<dbReference type="InterPro" id="IPR002869">
    <property type="entry name" value="Pyrv_flavodox_OxRed_cen"/>
</dbReference>
<name>A0AAV5B681_9ACTN</name>
<keyword evidence="2 9" id="KW-0813">Transport</keyword>
<feature type="binding site" evidence="12">
    <location>
        <position position="763"/>
    </location>
    <ligand>
        <name>[4Fe-4S] cluster</name>
        <dbReference type="ChEBI" id="CHEBI:49883"/>
        <label>2</label>
    </ligand>
</feature>
<feature type="binding site" evidence="10">
    <location>
        <position position="68"/>
    </location>
    <ligand>
        <name>thiamine diphosphate</name>
        <dbReference type="ChEBI" id="CHEBI:58937"/>
    </ligand>
</feature>
<dbReference type="AlphaFoldDB" id="A0AAV5B681"/>
<comment type="cofactor">
    <cofactor evidence="12">
        <name>[4Fe-4S] cluster</name>
        <dbReference type="ChEBI" id="CHEBI:49883"/>
    </cofactor>
    <text evidence="12">Binds 3 [4Fe-4S] clusters per subunit.</text>
</comment>
<evidence type="ECO:0000256" key="1">
    <source>
        <dbReference type="ARBA" id="ARBA00009032"/>
    </source>
</evidence>
<feature type="binding site" evidence="12">
    <location>
        <position position="851"/>
    </location>
    <ligand>
        <name>[4Fe-4S] cluster</name>
        <dbReference type="ChEBI" id="CHEBI:49883"/>
        <label>3</label>
    </ligand>
</feature>
<dbReference type="InterPro" id="IPR009014">
    <property type="entry name" value="Transketo_C/PFOR_II"/>
</dbReference>
<dbReference type="GO" id="GO:0022900">
    <property type="term" value="P:electron transport chain"/>
    <property type="evidence" value="ECO:0007669"/>
    <property type="project" value="InterPro"/>
</dbReference>
<evidence type="ECO:0000256" key="8">
    <source>
        <dbReference type="ARBA" id="ARBA00023014"/>
    </source>
</evidence>
<evidence type="ECO:0000256" key="5">
    <source>
        <dbReference type="ARBA" id="ARBA00022982"/>
    </source>
</evidence>
<feature type="binding site" evidence="12">
    <location>
        <position position="699"/>
    </location>
    <ligand>
        <name>[4Fe-4S] cluster</name>
        <dbReference type="ChEBI" id="CHEBI:49883"/>
        <label>1</label>
    </ligand>
</feature>
<dbReference type="GO" id="GO:0051539">
    <property type="term" value="F:4 iron, 4 sulfur cluster binding"/>
    <property type="evidence" value="ECO:0007669"/>
    <property type="project" value="UniProtKB-KW"/>
</dbReference>
<feature type="binding site" evidence="12">
    <location>
        <position position="760"/>
    </location>
    <ligand>
        <name>[4Fe-4S] cluster</name>
        <dbReference type="ChEBI" id="CHEBI:49883"/>
        <label>2</label>
    </ligand>
</feature>